<gene>
    <name evidence="9" type="ordered locus">TREAZ_2083</name>
</gene>
<dbReference type="AlphaFoldDB" id="F5Y9Y0"/>
<dbReference type="SUPFAM" id="SSF161098">
    <property type="entry name" value="MetI-like"/>
    <property type="match status" value="1"/>
</dbReference>
<proteinExistence type="inferred from homology"/>
<evidence type="ECO:0000256" key="5">
    <source>
        <dbReference type="ARBA" id="ARBA00022989"/>
    </source>
</evidence>
<evidence type="ECO:0000259" key="8">
    <source>
        <dbReference type="PROSITE" id="PS50928"/>
    </source>
</evidence>
<reference evidence="10" key="1">
    <citation type="submission" date="2009-12" db="EMBL/GenBank/DDBJ databases">
        <title>Complete sequence of Treponema azotonutricium strain ZAS-9.</title>
        <authorList>
            <person name="Tetu S.G."/>
            <person name="Matson E."/>
            <person name="Ren Q."/>
            <person name="Seshadri R."/>
            <person name="Elbourne L."/>
            <person name="Hassan K.A."/>
            <person name="Durkin A."/>
            <person name="Radune D."/>
            <person name="Mohamoud Y."/>
            <person name="Shay R."/>
            <person name="Jin S."/>
            <person name="Zhang X."/>
            <person name="Lucey K."/>
            <person name="Ballor N.R."/>
            <person name="Ottesen E."/>
            <person name="Rosenthal R."/>
            <person name="Allen A."/>
            <person name="Leadbetter J.R."/>
            <person name="Paulsen I.T."/>
        </authorList>
    </citation>
    <scope>NUCLEOTIDE SEQUENCE [LARGE SCALE GENOMIC DNA]</scope>
    <source>
        <strain evidence="10">ATCC BAA-888 / DSM 13862 / ZAS-9</strain>
    </source>
</reference>
<dbReference type="PROSITE" id="PS50928">
    <property type="entry name" value="ABC_TM1"/>
    <property type="match status" value="1"/>
</dbReference>
<name>F5Y9Y0_LEAAZ</name>
<evidence type="ECO:0000256" key="1">
    <source>
        <dbReference type="ARBA" id="ARBA00004651"/>
    </source>
</evidence>
<organism evidence="9 10">
    <name type="scientific">Leadbettera azotonutricia (strain ATCC BAA-888 / DSM 13862 / ZAS-9)</name>
    <name type="common">Treponema azotonutricium</name>
    <dbReference type="NCBI Taxonomy" id="545695"/>
    <lineage>
        <taxon>Bacteria</taxon>
        <taxon>Pseudomonadati</taxon>
        <taxon>Spirochaetota</taxon>
        <taxon>Spirochaetia</taxon>
        <taxon>Spirochaetales</taxon>
        <taxon>Breznakiellaceae</taxon>
        <taxon>Leadbettera</taxon>
    </lineage>
</organism>
<keyword evidence="4 7" id="KW-0812">Transmembrane</keyword>
<dbReference type="InterPro" id="IPR051393">
    <property type="entry name" value="ABC_transporter_permease"/>
</dbReference>
<evidence type="ECO:0000256" key="3">
    <source>
        <dbReference type="ARBA" id="ARBA00022475"/>
    </source>
</evidence>
<dbReference type="CDD" id="cd06261">
    <property type="entry name" value="TM_PBP2"/>
    <property type="match status" value="1"/>
</dbReference>
<reference evidence="9 10" key="2">
    <citation type="journal article" date="2011" name="ISME J.">
        <title>RNA-seq reveals cooperative metabolic interactions between two termite-gut spirochete species in co-culture.</title>
        <authorList>
            <person name="Rosenthal A.Z."/>
            <person name="Matson E.G."/>
            <person name="Eldar A."/>
            <person name="Leadbetter J.R."/>
        </authorList>
    </citation>
    <scope>NUCLEOTIDE SEQUENCE [LARGE SCALE GENOMIC DNA]</scope>
    <source>
        <strain evidence="10">ATCC BAA-888 / DSM 13862 / ZAS-9</strain>
    </source>
</reference>
<keyword evidence="6 7" id="KW-0472">Membrane</keyword>
<keyword evidence="10" id="KW-1185">Reference proteome</keyword>
<dbReference type="RefSeq" id="WP_015709966.1">
    <property type="nucleotide sequence ID" value="NC_015577.1"/>
</dbReference>
<dbReference type="GO" id="GO:0055085">
    <property type="term" value="P:transmembrane transport"/>
    <property type="evidence" value="ECO:0007669"/>
    <property type="project" value="InterPro"/>
</dbReference>
<dbReference type="InParanoid" id="F5Y9Y0"/>
<dbReference type="Proteomes" id="UP000009222">
    <property type="component" value="Chromosome"/>
</dbReference>
<keyword evidence="5 7" id="KW-1133">Transmembrane helix</keyword>
<dbReference type="KEGG" id="taz:TREAZ_2083"/>
<keyword evidence="2 7" id="KW-0813">Transport</keyword>
<feature type="transmembrane region" description="Helical" evidence="7">
    <location>
        <begin position="70"/>
        <end position="91"/>
    </location>
</feature>
<feature type="transmembrane region" description="Helical" evidence="7">
    <location>
        <begin position="103"/>
        <end position="122"/>
    </location>
</feature>
<feature type="domain" description="ABC transmembrane type-1" evidence="8">
    <location>
        <begin position="66"/>
        <end position="278"/>
    </location>
</feature>
<dbReference type="STRING" id="545695.TREAZ_2083"/>
<dbReference type="HOGENOM" id="CLU_016047_0_0_12"/>
<dbReference type="Pfam" id="PF00528">
    <property type="entry name" value="BPD_transp_1"/>
    <property type="match status" value="1"/>
</dbReference>
<dbReference type="Gene3D" id="1.10.3720.10">
    <property type="entry name" value="MetI-like"/>
    <property type="match status" value="1"/>
</dbReference>
<evidence type="ECO:0000256" key="6">
    <source>
        <dbReference type="ARBA" id="ARBA00023136"/>
    </source>
</evidence>
<dbReference type="PANTHER" id="PTHR30193">
    <property type="entry name" value="ABC TRANSPORTER PERMEASE PROTEIN"/>
    <property type="match status" value="1"/>
</dbReference>
<dbReference type="EMBL" id="CP001841">
    <property type="protein sequence ID" value="AEF81280.1"/>
    <property type="molecule type" value="Genomic_DNA"/>
</dbReference>
<evidence type="ECO:0000256" key="2">
    <source>
        <dbReference type="ARBA" id="ARBA00022448"/>
    </source>
</evidence>
<evidence type="ECO:0000313" key="9">
    <source>
        <dbReference type="EMBL" id="AEF81280.1"/>
    </source>
</evidence>
<dbReference type="GO" id="GO:0005886">
    <property type="term" value="C:plasma membrane"/>
    <property type="evidence" value="ECO:0007669"/>
    <property type="project" value="UniProtKB-SubCell"/>
</dbReference>
<feature type="transmembrane region" description="Helical" evidence="7">
    <location>
        <begin position="197"/>
        <end position="219"/>
    </location>
</feature>
<accession>F5Y9Y0</accession>
<dbReference type="eggNOG" id="COG1175">
    <property type="taxonomic scope" value="Bacteria"/>
</dbReference>
<sequence>MNKLFQKWGYIFAFPAVAVVTFMFIVPMFRNIYLSLFESDGLSVMRFVGFGNYINMFKDSNFVRSIFNSVLWVVFTIVFSVGVGLLIAVFVNGIKGENFFKSVFFMPLTISFVSVGAIWWYMYSKEYGVLNQILLMVGFKTKIDWLYKMPLNNISLLIAWSWQQLGVNLVMFLMGLTSIPSEQIEASRIDGCNKWQTFIHITFPMLKPITTVVVGMAIVNSFKAFDLIYIMTRGGPVRSSETLAVNMFVESFQRNHQGFGAAIGVFLTLLILPITAIYMRATSTVDHADNK</sequence>
<evidence type="ECO:0000256" key="4">
    <source>
        <dbReference type="ARBA" id="ARBA00022692"/>
    </source>
</evidence>
<comment type="subcellular location">
    <subcellularLocation>
        <location evidence="1 7">Cell membrane</location>
        <topology evidence="1 7">Multi-pass membrane protein</topology>
    </subcellularLocation>
</comment>
<feature type="transmembrane region" description="Helical" evidence="7">
    <location>
        <begin position="259"/>
        <end position="279"/>
    </location>
</feature>
<keyword evidence="3" id="KW-1003">Cell membrane</keyword>
<comment type="similarity">
    <text evidence="7">Belongs to the binding-protein-dependent transport system permease family.</text>
</comment>
<evidence type="ECO:0000313" key="10">
    <source>
        <dbReference type="Proteomes" id="UP000009222"/>
    </source>
</evidence>
<protein>
    <submittedName>
        <fullName evidence="9">ABC transporter, permease protein</fullName>
    </submittedName>
</protein>
<feature type="transmembrane region" description="Helical" evidence="7">
    <location>
        <begin position="154"/>
        <end position="176"/>
    </location>
</feature>
<evidence type="ECO:0000256" key="7">
    <source>
        <dbReference type="RuleBase" id="RU363032"/>
    </source>
</evidence>
<dbReference type="PANTHER" id="PTHR30193:SF37">
    <property type="entry name" value="INNER MEMBRANE ABC TRANSPORTER PERMEASE PROTEIN YCJO"/>
    <property type="match status" value="1"/>
</dbReference>
<feature type="transmembrane region" description="Helical" evidence="7">
    <location>
        <begin position="12"/>
        <end position="33"/>
    </location>
</feature>
<dbReference type="InterPro" id="IPR000515">
    <property type="entry name" value="MetI-like"/>
</dbReference>
<dbReference type="InterPro" id="IPR035906">
    <property type="entry name" value="MetI-like_sf"/>
</dbReference>